<evidence type="ECO:0000313" key="2">
    <source>
        <dbReference type="Proteomes" id="UP000566071"/>
    </source>
</evidence>
<protein>
    <submittedName>
        <fullName evidence="1">Uncharacterized protein</fullName>
    </submittedName>
</protein>
<accession>A0ABX1VYX2</accession>
<reference evidence="1 2" key="1">
    <citation type="submission" date="2020-05" db="EMBL/GenBank/DDBJ databases">
        <authorList>
            <person name="Khan S.A."/>
            <person name="Jeon C.O."/>
            <person name="Chun B.H."/>
        </authorList>
    </citation>
    <scope>NUCLEOTIDE SEQUENCE [LARGE SCALE GENOMIC DNA]</scope>
    <source>
        <strain evidence="1 2">S1162</strain>
    </source>
</reference>
<proteinExistence type="predicted"/>
<comment type="caution">
    <text evidence="1">The sequence shown here is derived from an EMBL/GenBank/DDBJ whole genome shotgun (WGS) entry which is preliminary data.</text>
</comment>
<name>A0ABX1VYX2_9SPHI</name>
<gene>
    <name evidence="1" type="ORF">HK413_01440</name>
</gene>
<dbReference type="EMBL" id="JABFCR010000004">
    <property type="protein sequence ID" value="NNU33167.1"/>
    <property type="molecule type" value="Genomic_DNA"/>
</dbReference>
<organism evidence="1 2">
    <name type="scientific">Mucilaginibacter humi</name>
    <dbReference type="NCBI Taxonomy" id="2732510"/>
    <lineage>
        <taxon>Bacteria</taxon>
        <taxon>Pseudomonadati</taxon>
        <taxon>Bacteroidota</taxon>
        <taxon>Sphingobacteriia</taxon>
        <taxon>Sphingobacteriales</taxon>
        <taxon>Sphingobacteriaceae</taxon>
        <taxon>Mucilaginibacter</taxon>
    </lineage>
</organism>
<keyword evidence="2" id="KW-1185">Reference proteome</keyword>
<evidence type="ECO:0000313" key="1">
    <source>
        <dbReference type="EMBL" id="NNU33167.1"/>
    </source>
</evidence>
<sequence length="135" mass="14803">MASKKIAVVAYFIIVLVKTGFAQQPGFLNNLQQYGAALQQEKVYLHLDKPHYLTGDDIWLKGYVTVGAQNQLSALSKILYVDLIDPANKVVSNSKLLILHGTAIGDIHWPIPCNRALIICGPIPTGCVTCPKKLF</sequence>
<dbReference type="Proteomes" id="UP000566071">
    <property type="component" value="Unassembled WGS sequence"/>
</dbReference>
<dbReference type="RefSeq" id="WP_175268869.1">
    <property type="nucleotide sequence ID" value="NZ_JABFCR010000004.1"/>
</dbReference>